<dbReference type="Gene3D" id="3.10.290.10">
    <property type="entry name" value="RNA-binding S4 domain"/>
    <property type="match status" value="1"/>
</dbReference>
<dbReference type="AlphaFoldDB" id="G7E5H9"/>
<keyword evidence="3 6" id="KW-0694">RNA-binding</keyword>
<dbReference type="GO" id="GO:0005763">
    <property type="term" value="C:mitochondrial small ribosomal subunit"/>
    <property type="evidence" value="ECO:0007669"/>
    <property type="project" value="TreeGrafter"/>
</dbReference>
<sequence>MWKKENPYSIAKGLPRMSWHPKNLFNLYQRTYGELARELKFTQPRLTLFQQKWLSRRVVRAYHGDWIQEKKFSKHYVPNSLPAILAESGKSVREHSSRSPAATATNEDKARQAVPLTSLMFREVERRLDVLVFRACLASSVYKARRMVIHGKVRVNGDVQRAAGYLVQPGDLFTVDPAAVELLRRPGQDIVDALESATESESDETDEVVEETDEEIAAQPDPSPSTSSLAPETEPREFHLPDYAAPFLFIPTYLEVDFETCSAVYVRHPTARSGYSEIPSPYSADGEVMALVWEHYNQVGRRRRARTPNSLGGRIEPLYL</sequence>
<dbReference type="InterPro" id="IPR022801">
    <property type="entry name" value="Ribosomal_uS4"/>
</dbReference>
<dbReference type="InParanoid" id="G7E5H9"/>
<keyword evidence="4" id="KW-0689">Ribosomal protein</keyword>
<dbReference type="SMART" id="SM00363">
    <property type="entry name" value="S4"/>
    <property type="match status" value="1"/>
</dbReference>
<dbReference type="STRING" id="764103.G7E5H9"/>
<feature type="region of interest" description="Disordered" evidence="7">
    <location>
        <begin position="88"/>
        <end position="109"/>
    </location>
</feature>
<evidence type="ECO:0000313" key="10">
    <source>
        <dbReference type="Proteomes" id="UP000009131"/>
    </source>
</evidence>
<comment type="similarity">
    <text evidence="1">Belongs to the universal ribosomal protein uS4 family.</text>
</comment>
<reference evidence="9 10" key="1">
    <citation type="journal article" date="2011" name="J. Gen. Appl. Microbiol.">
        <title>Draft genome sequencing of the enigmatic basidiomycete Mixia osmundae.</title>
        <authorList>
            <person name="Nishida H."/>
            <person name="Nagatsuka Y."/>
            <person name="Sugiyama J."/>
        </authorList>
    </citation>
    <scope>NUCLEOTIDE SEQUENCE [LARGE SCALE GENOMIC DNA]</scope>
    <source>
        <strain evidence="10">CBS 9802 / IAM 14324 / JCM 22182 / KY 12970</strain>
    </source>
</reference>
<evidence type="ECO:0000256" key="1">
    <source>
        <dbReference type="ARBA" id="ARBA00007465"/>
    </source>
</evidence>
<evidence type="ECO:0000313" key="9">
    <source>
        <dbReference type="EMBL" id="GAA98089.1"/>
    </source>
</evidence>
<comment type="caution">
    <text evidence="9">The sequence shown here is derived from an EMBL/GenBank/DDBJ whole genome shotgun (WGS) entry which is preliminary data.</text>
</comment>
<dbReference type="eggNOG" id="ENOG502QTS9">
    <property type="taxonomic scope" value="Eukaryota"/>
</dbReference>
<dbReference type="GO" id="GO:0003735">
    <property type="term" value="F:structural constituent of ribosome"/>
    <property type="evidence" value="ECO:0007669"/>
    <property type="project" value="TreeGrafter"/>
</dbReference>
<reference evidence="9 10" key="2">
    <citation type="journal article" date="2012" name="Open Biol.">
        <title>Characteristics of nucleosomes and linker DNA regions on the genome of the basidiomycete Mixia osmundae revealed by mono- and dinucleosome mapping.</title>
        <authorList>
            <person name="Nishida H."/>
            <person name="Kondo S."/>
            <person name="Matsumoto T."/>
            <person name="Suzuki Y."/>
            <person name="Yoshikawa H."/>
            <person name="Taylor T.D."/>
            <person name="Sugiyama J."/>
        </authorList>
    </citation>
    <scope>NUCLEOTIDE SEQUENCE [LARGE SCALE GENOMIC DNA]</scope>
    <source>
        <strain evidence="10">CBS 9802 / IAM 14324 / JCM 22182 / KY 12970</strain>
    </source>
</reference>
<organism evidence="9 10">
    <name type="scientific">Mixia osmundae (strain CBS 9802 / IAM 14324 / JCM 22182 / KY 12970)</name>
    <dbReference type="NCBI Taxonomy" id="764103"/>
    <lineage>
        <taxon>Eukaryota</taxon>
        <taxon>Fungi</taxon>
        <taxon>Dikarya</taxon>
        <taxon>Basidiomycota</taxon>
        <taxon>Pucciniomycotina</taxon>
        <taxon>Mixiomycetes</taxon>
        <taxon>Mixiales</taxon>
        <taxon>Mixiaceae</taxon>
        <taxon>Mixia</taxon>
    </lineage>
</organism>
<dbReference type="SUPFAM" id="SSF55174">
    <property type="entry name" value="Alpha-L RNA-binding motif"/>
    <property type="match status" value="1"/>
</dbReference>
<protein>
    <recommendedName>
        <fullName evidence="8">RNA-binding S4 domain-containing protein</fullName>
    </recommendedName>
</protein>
<dbReference type="GO" id="GO:0042274">
    <property type="term" value="P:ribosomal small subunit biogenesis"/>
    <property type="evidence" value="ECO:0007669"/>
    <property type="project" value="TreeGrafter"/>
</dbReference>
<evidence type="ECO:0000259" key="8">
    <source>
        <dbReference type="SMART" id="SM00363"/>
    </source>
</evidence>
<keyword evidence="10" id="KW-1185">Reference proteome</keyword>
<dbReference type="GO" id="GO:0019843">
    <property type="term" value="F:rRNA binding"/>
    <property type="evidence" value="ECO:0007669"/>
    <property type="project" value="UniProtKB-KW"/>
</dbReference>
<feature type="compositionally biased region" description="Acidic residues" evidence="7">
    <location>
        <begin position="198"/>
        <end position="216"/>
    </location>
</feature>
<evidence type="ECO:0000256" key="3">
    <source>
        <dbReference type="ARBA" id="ARBA00022884"/>
    </source>
</evidence>
<evidence type="ECO:0000256" key="6">
    <source>
        <dbReference type="PROSITE-ProRule" id="PRU00182"/>
    </source>
</evidence>
<accession>G7E5H9</accession>
<dbReference type="CDD" id="cd00165">
    <property type="entry name" value="S4"/>
    <property type="match status" value="1"/>
</dbReference>
<dbReference type="InterPro" id="IPR018079">
    <property type="entry name" value="Ribosomal_uS4_CS"/>
</dbReference>
<dbReference type="EMBL" id="BABT02000150">
    <property type="protein sequence ID" value="GAA98089.1"/>
    <property type="molecule type" value="Genomic_DNA"/>
</dbReference>
<dbReference type="FunCoup" id="G7E5H9">
    <property type="interactions" value="29"/>
</dbReference>
<gene>
    <name evidence="9" type="primary">Mo04771</name>
    <name evidence="9" type="ORF">E5Q_04771</name>
</gene>
<dbReference type="PROSITE" id="PS50889">
    <property type="entry name" value="S4"/>
    <property type="match status" value="1"/>
</dbReference>
<dbReference type="HOGENOM" id="CLU_041823_0_0_1"/>
<evidence type="ECO:0000256" key="2">
    <source>
        <dbReference type="ARBA" id="ARBA00022730"/>
    </source>
</evidence>
<evidence type="ECO:0000256" key="4">
    <source>
        <dbReference type="ARBA" id="ARBA00022980"/>
    </source>
</evidence>
<proteinExistence type="inferred from homology"/>
<dbReference type="RefSeq" id="XP_014569369.1">
    <property type="nucleotide sequence ID" value="XM_014713883.1"/>
</dbReference>
<dbReference type="PANTHER" id="PTHR11831">
    <property type="entry name" value="30S 40S RIBOSOMAL PROTEIN"/>
    <property type="match status" value="1"/>
</dbReference>
<feature type="domain" description="RNA-binding S4" evidence="8">
    <location>
        <begin position="126"/>
        <end position="191"/>
    </location>
</feature>
<feature type="region of interest" description="Disordered" evidence="7">
    <location>
        <begin position="195"/>
        <end position="234"/>
    </location>
</feature>
<evidence type="ECO:0000256" key="5">
    <source>
        <dbReference type="ARBA" id="ARBA00023274"/>
    </source>
</evidence>
<evidence type="ECO:0000256" key="7">
    <source>
        <dbReference type="SAM" id="MobiDB-lite"/>
    </source>
</evidence>
<keyword evidence="5" id="KW-0687">Ribonucleoprotein</keyword>
<name>G7E5H9_MIXOS</name>
<dbReference type="InterPro" id="IPR036986">
    <property type="entry name" value="S4_RNA-bd_sf"/>
</dbReference>
<dbReference type="Pfam" id="PF01479">
    <property type="entry name" value="S4"/>
    <property type="match status" value="1"/>
</dbReference>
<dbReference type="OMA" id="GDMFQVE"/>
<dbReference type="PROSITE" id="PS00632">
    <property type="entry name" value="RIBOSOMAL_S4"/>
    <property type="match status" value="1"/>
</dbReference>
<dbReference type="Proteomes" id="UP000009131">
    <property type="component" value="Unassembled WGS sequence"/>
</dbReference>
<keyword evidence="2 6" id="KW-0699">rRNA-binding</keyword>
<dbReference type="OrthoDB" id="3356781at2759"/>
<dbReference type="InterPro" id="IPR002942">
    <property type="entry name" value="S4_RNA-bd"/>
</dbReference>
<dbReference type="PANTHER" id="PTHR11831:SF4">
    <property type="entry name" value="SMALL RIBOSOMAL SUBUNIT PROTEIN US4M"/>
    <property type="match status" value="1"/>
</dbReference>